<proteinExistence type="predicted"/>
<keyword evidence="2" id="KW-1185">Reference proteome</keyword>
<dbReference type="Proteomes" id="UP000184517">
    <property type="component" value="Unassembled WGS sequence"/>
</dbReference>
<evidence type="ECO:0000313" key="2">
    <source>
        <dbReference type="Proteomes" id="UP000184517"/>
    </source>
</evidence>
<dbReference type="EMBL" id="FQVF01000012">
    <property type="protein sequence ID" value="SHF84308.1"/>
    <property type="molecule type" value="Genomic_DNA"/>
</dbReference>
<name>A0A1M5EYM9_9GAMM</name>
<dbReference type="RefSeq" id="WP_072840244.1">
    <property type="nucleotide sequence ID" value="NZ_FQVF01000012.1"/>
</dbReference>
<gene>
    <name evidence="1" type="ORF">SAMN02745753_02731</name>
</gene>
<organism evidence="1 2">
    <name type="scientific">Marinomonas polaris DSM 16579</name>
    <dbReference type="NCBI Taxonomy" id="1122206"/>
    <lineage>
        <taxon>Bacteria</taxon>
        <taxon>Pseudomonadati</taxon>
        <taxon>Pseudomonadota</taxon>
        <taxon>Gammaproteobacteria</taxon>
        <taxon>Oceanospirillales</taxon>
        <taxon>Oceanospirillaceae</taxon>
        <taxon>Marinomonas</taxon>
    </lineage>
</organism>
<reference evidence="2" key="1">
    <citation type="submission" date="2016-11" db="EMBL/GenBank/DDBJ databases">
        <authorList>
            <person name="Varghese N."/>
            <person name="Submissions S."/>
        </authorList>
    </citation>
    <scope>NUCLEOTIDE SEQUENCE [LARGE SCALE GENOMIC DNA]</scope>
    <source>
        <strain evidence="2">DSM 16579</strain>
    </source>
</reference>
<evidence type="ECO:0000313" key="1">
    <source>
        <dbReference type="EMBL" id="SHF84308.1"/>
    </source>
</evidence>
<protein>
    <submittedName>
        <fullName evidence="1">Uncharacterized protein</fullName>
    </submittedName>
</protein>
<sequence>MKEILKNIQLWIEEEHIPITEDVNLFNEESVWFEINVKPLTVEMSQSIVSTIEFFSIFYLHEKESRQLEMEDFNDAISFVISPNNDKKIYLLKMYELFFLSNLSERLTAKYTFNVKVPTEVFRLYLELKKIKYDINPTHQ</sequence>
<accession>A0A1M5EYM9</accession>
<dbReference type="AlphaFoldDB" id="A0A1M5EYM9"/>
<dbReference type="STRING" id="1122206.SAMN02745753_02731"/>